<feature type="compositionally biased region" description="Basic residues" evidence="3">
    <location>
        <begin position="271"/>
        <end position="282"/>
    </location>
</feature>
<dbReference type="AlphaFoldDB" id="A0A5D3C457"/>
<keyword evidence="2" id="KW-0175">Coiled coil</keyword>
<dbReference type="InterPro" id="IPR001878">
    <property type="entry name" value="Znf_CCHC"/>
</dbReference>
<evidence type="ECO:0000313" key="8">
    <source>
        <dbReference type="Proteomes" id="UP000321947"/>
    </source>
</evidence>
<dbReference type="SUPFAM" id="SSF57756">
    <property type="entry name" value="Retrovirus zinc finger-like domains"/>
    <property type="match status" value="1"/>
</dbReference>
<feature type="domain" description="CCHC-type" evidence="4">
    <location>
        <begin position="294"/>
        <end position="308"/>
    </location>
</feature>
<feature type="compositionally biased region" description="Basic residues" evidence="3">
    <location>
        <begin position="249"/>
        <end position="262"/>
    </location>
</feature>
<evidence type="ECO:0000256" key="1">
    <source>
        <dbReference type="PROSITE-ProRule" id="PRU00047"/>
    </source>
</evidence>
<dbReference type="EMBL" id="SSTE01019085">
    <property type="protein sequence ID" value="KAA0037024.1"/>
    <property type="molecule type" value="Genomic_DNA"/>
</dbReference>
<feature type="coiled-coil region" evidence="2">
    <location>
        <begin position="447"/>
        <end position="474"/>
    </location>
</feature>
<reference evidence="7 8" key="1">
    <citation type="submission" date="2019-08" db="EMBL/GenBank/DDBJ databases">
        <title>Draft genome sequences of two oriental melons (Cucumis melo L. var makuwa).</title>
        <authorList>
            <person name="Kwon S.-Y."/>
        </authorList>
    </citation>
    <scope>NUCLEOTIDE SEQUENCE [LARGE SCALE GENOMIC DNA]</scope>
    <source>
        <strain evidence="8">cv. Chang Bougi</strain>
        <strain evidence="7">cv. SW 3</strain>
        <tissue evidence="6">Leaf</tissue>
    </source>
</reference>
<dbReference type="GO" id="GO:0008270">
    <property type="term" value="F:zinc ion binding"/>
    <property type="evidence" value="ECO:0007669"/>
    <property type="project" value="UniProtKB-KW"/>
</dbReference>
<evidence type="ECO:0000259" key="4">
    <source>
        <dbReference type="PROSITE" id="PS50158"/>
    </source>
</evidence>
<dbReference type="GO" id="GO:0003676">
    <property type="term" value="F:nucleic acid binding"/>
    <property type="evidence" value="ECO:0007669"/>
    <property type="project" value="InterPro"/>
</dbReference>
<sequence length="516" mass="60296">MGSLNTIKYDSPKILPINVYHIDMKNHYKRPSPQDLGWDDLRPDFRSFDGNNIETWNIDEWFTGNLRSWWHNHLTDANREAIKDAVLEKTEQGPNGDVVTTQPNSVNTLVYVAIKHFIGRTTLYSDQPMEGLLGMKCPKMSDFKWYKDTFMSRLYNLMTCRDVVWKHKYVEGLPKYVKEKFYSTMVTNSGRTDIDWEVISDGDINSTIQKVCLEIFQQQKHATKIAKDSDYRRKMGSFCKQYEIDNTPSRKKSRSKKVFKRSKTSESHGYSNRKRKYHGKSRNKRKFFKENTTCFKCNKKGHYANRCPVVRKINLMEIDEDKKQSLSKVIKAEELSSEEEEFSFEKEEDLLNVLLEESSEEPSSSENETDSEEAISYFGCINVLTSTQKGLLDIIEEVDDEAIRKKILLRLREDLETPDQKFKDPMNFSFQAVMNLLPKEHAAPVKVIDLYHEIEVLKKEINENKQQISYLKNAVVAIQEQIISKENIETQSADQNMIHEGIIPSKYFEITRESLK</sequence>
<evidence type="ECO:0000256" key="3">
    <source>
        <dbReference type="SAM" id="MobiDB-lite"/>
    </source>
</evidence>
<dbReference type="Proteomes" id="UP000321393">
    <property type="component" value="Unassembled WGS sequence"/>
</dbReference>
<comment type="caution">
    <text evidence="6">The sequence shown here is derived from an EMBL/GenBank/DDBJ whole genome shotgun (WGS) entry which is preliminary data.</text>
</comment>
<keyword evidence="1" id="KW-0863">Zinc-finger</keyword>
<gene>
    <name evidence="6" type="ORF">E5676_scaffold453G001000</name>
    <name evidence="5" type="ORF">E6C27_scaffold86G001120</name>
</gene>
<dbReference type="EMBL" id="SSTD01013395">
    <property type="protein sequence ID" value="TYK06627.1"/>
    <property type="molecule type" value="Genomic_DNA"/>
</dbReference>
<dbReference type="OrthoDB" id="1385607at2759"/>
<dbReference type="SMART" id="SM00343">
    <property type="entry name" value="ZnF_C2HC"/>
    <property type="match status" value="1"/>
</dbReference>
<dbReference type="InterPro" id="IPR036875">
    <property type="entry name" value="Znf_CCHC_sf"/>
</dbReference>
<evidence type="ECO:0000313" key="7">
    <source>
        <dbReference type="Proteomes" id="UP000321393"/>
    </source>
</evidence>
<dbReference type="Pfam" id="PF00098">
    <property type="entry name" value="zf-CCHC"/>
    <property type="match status" value="1"/>
</dbReference>
<name>A0A5D3C457_CUCMM</name>
<protein>
    <submittedName>
        <fullName evidence="6">Polyprotein</fullName>
    </submittedName>
</protein>
<dbReference type="Proteomes" id="UP000321947">
    <property type="component" value="Unassembled WGS sequence"/>
</dbReference>
<dbReference type="Gene3D" id="4.10.60.10">
    <property type="entry name" value="Zinc finger, CCHC-type"/>
    <property type="match status" value="1"/>
</dbReference>
<proteinExistence type="predicted"/>
<keyword evidence="1" id="KW-0479">Metal-binding</keyword>
<organism evidence="6 8">
    <name type="scientific">Cucumis melo var. makuwa</name>
    <name type="common">Oriental melon</name>
    <dbReference type="NCBI Taxonomy" id="1194695"/>
    <lineage>
        <taxon>Eukaryota</taxon>
        <taxon>Viridiplantae</taxon>
        <taxon>Streptophyta</taxon>
        <taxon>Embryophyta</taxon>
        <taxon>Tracheophyta</taxon>
        <taxon>Spermatophyta</taxon>
        <taxon>Magnoliopsida</taxon>
        <taxon>eudicotyledons</taxon>
        <taxon>Gunneridae</taxon>
        <taxon>Pentapetalae</taxon>
        <taxon>rosids</taxon>
        <taxon>fabids</taxon>
        <taxon>Cucurbitales</taxon>
        <taxon>Cucurbitaceae</taxon>
        <taxon>Benincaseae</taxon>
        <taxon>Cucumis</taxon>
    </lineage>
</organism>
<feature type="region of interest" description="Disordered" evidence="3">
    <location>
        <begin position="247"/>
        <end position="282"/>
    </location>
</feature>
<evidence type="ECO:0000313" key="5">
    <source>
        <dbReference type="EMBL" id="KAA0037024.1"/>
    </source>
</evidence>
<dbReference type="PANTHER" id="PTHR33054">
    <property type="entry name" value="CCHC-TYPE DOMAIN-CONTAINING PROTEIN"/>
    <property type="match status" value="1"/>
</dbReference>
<dbReference type="PANTHER" id="PTHR33054:SF9">
    <property type="entry name" value="CCHC-TYPE DOMAIN-CONTAINING PROTEIN"/>
    <property type="match status" value="1"/>
</dbReference>
<accession>A0A5D3C457</accession>
<dbReference type="PROSITE" id="PS50158">
    <property type="entry name" value="ZF_CCHC"/>
    <property type="match status" value="1"/>
</dbReference>
<evidence type="ECO:0000256" key="2">
    <source>
        <dbReference type="SAM" id="Coils"/>
    </source>
</evidence>
<evidence type="ECO:0000313" key="6">
    <source>
        <dbReference type="EMBL" id="TYK06627.1"/>
    </source>
</evidence>
<keyword evidence="1" id="KW-0862">Zinc</keyword>